<evidence type="ECO:0000256" key="1">
    <source>
        <dbReference type="ARBA" id="ARBA00001947"/>
    </source>
</evidence>
<feature type="active site" description="Proton donor/acceptor" evidence="12">
    <location>
        <position position="391"/>
    </location>
</feature>
<evidence type="ECO:0000256" key="11">
    <source>
        <dbReference type="ARBA" id="ARBA00066554"/>
    </source>
</evidence>
<evidence type="ECO:0000256" key="13">
    <source>
        <dbReference type="SAM" id="MobiDB-lite"/>
    </source>
</evidence>
<feature type="region of interest" description="Disordered" evidence="13">
    <location>
        <begin position="238"/>
        <end position="259"/>
    </location>
</feature>
<dbReference type="Gene3D" id="2.60.40.4070">
    <property type="match status" value="1"/>
</dbReference>
<dbReference type="PROSITE" id="PS52035">
    <property type="entry name" value="PEPTIDASE_M14"/>
    <property type="match status" value="1"/>
</dbReference>
<keyword evidence="8" id="KW-0862">Zinc</keyword>
<sequence length="812" mass="90595">MKSSHLFYLITCLLLSLFLNTVKAGESQTYSKVQIHFDNKEQIKKLAASGLIFDHISRQKNPAGGFDYNVILNSAELNILSAAGLPYIVLIDDVQKDYLQRSKSAQPAETEAVPAGFEYGSMGGYYTFSEVKAELDSMRLMYPNLITEKVSIGTSQLGNNLWMVKISDNPDIAEDEPEALYTALHHAREPQSMMTLMYFMYHILEQYGNDPQITYLIDHRELYFVPVVNPDGYLYNEQTDPNGGGNWRKNRRDNGDGTYGVDLNRNYGYEWGYDNEGSSPYTGSDTYRGSYAFSEPETQAIRDFCNQHNFALTLNYHSYSDLLICPWGYKADYKTPDSLQYDRYGPDMTRYNHYEYGTGDQTVGYLVNGDSDDWMYGEQTSKNKIFAMTPEVGTDADGFWPTQDRIVPLARENVYPNLYLARAAGGFADYISFSMQDKGNQNGWPDSGEEVDLFFNIMNIGRDTSRMVTLRLASSDPNITVLTTEASAAVDIAPGAAYQSSAFTIVSASDTPAGYEAQLALTVSEGGMDSTYQINGLVIGTPQVVFADGAENGTGNWNTGASWGATSAQVFTGDSAFTDSPNGPYQDNTSNQLTLKSAISLPAADKIYVRFKTKWDIEADWDFGRVQVSTDGSSWTTLSGEYTQYGAGQGRQTDTGEQGYDGLEVDWKYELMDMTSFAGQNVYLRFDLSSDGAEVRDGWYVDDIEVLAYADAPSAVQNTTDTAPDRFALEQNYPNPFNPVTIIRYQLPVSAQVDLSVYDLLGQKITSLVAEHQNPGTYRVSWDARHMAAGVYLYRLSVGNRYIQTRKMLLIK</sequence>
<evidence type="ECO:0000256" key="3">
    <source>
        <dbReference type="ARBA" id="ARBA00022645"/>
    </source>
</evidence>
<feature type="signal peptide" evidence="14">
    <location>
        <begin position="1"/>
        <end position="24"/>
    </location>
</feature>
<comment type="caution">
    <text evidence="16">The sequence shown here is derived from an EMBL/GenBank/DDBJ whole genome shotgun (WGS) entry which is preliminary data.</text>
</comment>
<evidence type="ECO:0000256" key="4">
    <source>
        <dbReference type="ARBA" id="ARBA00022670"/>
    </source>
</evidence>
<keyword evidence="5" id="KW-0479">Metal-binding</keyword>
<evidence type="ECO:0000313" key="16">
    <source>
        <dbReference type="EMBL" id="HGY56371.1"/>
    </source>
</evidence>
<feature type="chain" id="PRO_5030953245" description="carboxypeptidase T" evidence="14">
    <location>
        <begin position="25"/>
        <end position="812"/>
    </location>
</feature>
<name>A0A7V4WWE4_CALAY</name>
<dbReference type="InterPro" id="IPR026444">
    <property type="entry name" value="Secre_tail"/>
</dbReference>
<dbReference type="FunFam" id="3.40.630.10:FF:000084">
    <property type="entry name" value="Carboxypeptidase B2"/>
    <property type="match status" value="1"/>
</dbReference>
<gene>
    <name evidence="16" type="ORF">ENK44_11740</name>
</gene>
<comment type="cofactor">
    <cofactor evidence="1">
        <name>Zn(2+)</name>
        <dbReference type="ChEBI" id="CHEBI:29105"/>
    </cofactor>
</comment>
<dbReference type="EMBL" id="DRQG01000109">
    <property type="protein sequence ID" value="HGY56371.1"/>
    <property type="molecule type" value="Genomic_DNA"/>
</dbReference>
<accession>A0A7V4WWE4</accession>
<dbReference type="GO" id="GO:0006508">
    <property type="term" value="P:proteolysis"/>
    <property type="evidence" value="ECO:0007669"/>
    <property type="project" value="UniProtKB-KW"/>
</dbReference>
<dbReference type="Gene3D" id="3.40.630.10">
    <property type="entry name" value="Zn peptidases"/>
    <property type="match status" value="1"/>
</dbReference>
<evidence type="ECO:0000256" key="7">
    <source>
        <dbReference type="ARBA" id="ARBA00022801"/>
    </source>
</evidence>
<keyword evidence="9" id="KW-0482">Metalloprotease</keyword>
<evidence type="ECO:0000256" key="12">
    <source>
        <dbReference type="PROSITE-ProRule" id="PRU01379"/>
    </source>
</evidence>
<keyword evidence="6 14" id="KW-0732">Signal</keyword>
<keyword evidence="4" id="KW-0645">Protease</keyword>
<dbReference type="GO" id="GO:0004181">
    <property type="term" value="F:metallocarboxypeptidase activity"/>
    <property type="evidence" value="ECO:0007669"/>
    <property type="project" value="InterPro"/>
</dbReference>
<dbReference type="GO" id="GO:0008270">
    <property type="term" value="F:zinc ion binding"/>
    <property type="evidence" value="ECO:0007669"/>
    <property type="project" value="InterPro"/>
</dbReference>
<feature type="domain" description="Peptidase M14" evidence="15">
    <location>
        <begin position="124"/>
        <end position="424"/>
    </location>
</feature>
<comment type="catalytic activity">
    <reaction evidence="10">
        <text>Releases a C-terminal residue, which may be hydrophobic or positively charged.</text>
        <dbReference type="EC" id="3.4.17.18"/>
    </reaction>
</comment>
<dbReference type="AlphaFoldDB" id="A0A7V4WWE4"/>
<evidence type="ECO:0000256" key="14">
    <source>
        <dbReference type="SAM" id="SignalP"/>
    </source>
</evidence>
<evidence type="ECO:0000256" key="2">
    <source>
        <dbReference type="ARBA" id="ARBA00005988"/>
    </source>
</evidence>
<dbReference type="PANTHER" id="PTHR11705">
    <property type="entry name" value="PROTEASE FAMILY M14 CARBOXYPEPTIDASE A,B"/>
    <property type="match status" value="1"/>
</dbReference>
<evidence type="ECO:0000256" key="5">
    <source>
        <dbReference type="ARBA" id="ARBA00022723"/>
    </source>
</evidence>
<evidence type="ECO:0000259" key="15">
    <source>
        <dbReference type="PROSITE" id="PS52035"/>
    </source>
</evidence>
<proteinExistence type="inferred from homology"/>
<dbReference type="EC" id="3.4.17.18" evidence="11"/>
<evidence type="ECO:0000256" key="8">
    <source>
        <dbReference type="ARBA" id="ARBA00022833"/>
    </source>
</evidence>
<dbReference type="NCBIfam" id="TIGR04183">
    <property type="entry name" value="Por_Secre_tail"/>
    <property type="match status" value="1"/>
</dbReference>
<evidence type="ECO:0000256" key="9">
    <source>
        <dbReference type="ARBA" id="ARBA00023049"/>
    </source>
</evidence>
<keyword evidence="3" id="KW-0121">Carboxypeptidase</keyword>
<keyword evidence="7" id="KW-0378">Hydrolase</keyword>
<dbReference type="Pfam" id="PF00246">
    <property type="entry name" value="Peptidase_M14"/>
    <property type="match status" value="1"/>
</dbReference>
<dbReference type="SMART" id="SM00631">
    <property type="entry name" value="Zn_pept"/>
    <property type="match status" value="1"/>
</dbReference>
<dbReference type="PRINTS" id="PR00765">
    <property type="entry name" value="CRBOXYPTASEA"/>
</dbReference>
<evidence type="ECO:0000256" key="6">
    <source>
        <dbReference type="ARBA" id="ARBA00022729"/>
    </source>
</evidence>
<dbReference type="PANTHER" id="PTHR11705:SF143">
    <property type="entry name" value="SLL0236 PROTEIN"/>
    <property type="match status" value="1"/>
</dbReference>
<protein>
    <recommendedName>
        <fullName evidence="11">carboxypeptidase T</fullName>
        <ecNumber evidence="11">3.4.17.18</ecNumber>
    </recommendedName>
</protein>
<dbReference type="Pfam" id="PF18962">
    <property type="entry name" value="Por_Secre_tail"/>
    <property type="match status" value="1"/>
</dbReference>
<dbReference type="CDD" id="cd03859">
    <property type="entry name" value="M14_CPT"/>
    <property type="match status" value="1"/>
</dbReference>
<dbReference type="Pfam" id="PF20773">
    <property type="entry name" value="InhA-like_MAM"/>
    <property type="match status" value="1"/>
</dbReference>
<reference evidence="16" key="1">
    <citation type="journal article" date="2020" name="mSystems">
        <title>Genome- and Community-Level Interaction Insights into Carbon Utilization and Element Cycling Functions of Hydrothermarchaeota in Hydrothermal Sediment.</title>
        <authorList>
            <person name="Zhou Z."/>
            <person name="Liu Y."/>
            <person name="Xu W."/>
            <person name="Pan J."/>
            <person name="Luo Z.H."/>
            <person name="Li M."/>
        </authorList>
    </citation>
    <scope>NUCLEOTIDE SEQUENCE [LARGE SCALE GENOMIC DNA]</scope>
    <source>
        <strain evidence="16">HyVt-577</strain>
    </source>
</reference>
<dbReference type="InterPro" id="IPR000834">
    <property type="entry name" value="Peptidase_M14"/>
</dbReference>
<dbReference type="GO" id="GO:0005615">
    <property type="term" value="C:extracellular space"/>
    <property type="evidence" value="ECO:0007669"/>
    <property type="project" value="TreeGrafter"/>
</dbReference>
<dbReference type="InterPro" id="IPR033810">
    <property type="entry name" value="Carboxypeptidase_T"/>
</dbReference>
<evidence type="ECO:0000256" key="10">
    <source>
        <dbReference type="ARBA" id="ARBA00050859"/>
    </source>
</evidence>
<dbReference type="SUPFAM" id="SSF53187">
    <property type="entry name" value="Zn-dependent exopeptidases"/>
    <property type="match status" value="1"/>
</dbReference>
<comment type="similarity">
    <text evidence="2 12">Belongs to the peptidase M14 family.</text>
</comment>
<dbReference type="Proteomes" id="UP000885779">
    <property type="component" value="Unassembled WGS sequence"/>
</dbReference>
<organism evidence="16">
    <name type="scientific">Caldithrix abyssi</name>
    <dbReference type="NCBI Taxonomy" id="187145"/>
    <lineage>
        <taxon>Bacteria</taxon>
        <taxon>Pseudomonadati</taxon>
        <taxon>Calditrichota</taxon>
        <taxon>Calditrichia</taxon>
        <taxon>Calditrichales</taxon>
        <taxon>Calditrichaceae</taxon>
        <taxon>Caldithrix</taxon>
    </lineage>
</organism>